<sequence>MSSGAYSLRLARTLYENVYHAMLYNENQQPIGDLEIIPNIPLDRSQVPEDAPEVPAYLLVIVKDADINKDNLIDFEERASYALLKRFSTEVINFQHCKFYYPSPAFIFEQPDAVNGGTEPMPLQ</sequence>
<dbReference type="Proteomes" id="UP000186777">
    <property type="component" value="Unassembled WGS sequence"/>
</dbReference>
<evidence type="ECO:0000313" key="1">
    <source>
        <dbReference type="EMBL" id="OLA36657.1"/>
    </source>
</evidence>
<evidence type="ECO:0000313" key="2">
    <source>
        <dbReference type="Proteomes" id="UP000186777"/>
    </source>
</evidence>
<accession>A0A1Q6R2U7</accession>
<gene>
    <name evidence="1" type="ORF">BHW43_08920</name>
</gene>
<organism evidence="1 2">
    <name type="scientific">Phascolarctobacterium succinatutens</name>
    <dbReference type="NCBI Taxonomy" id="626940"/>
    <lineage>
        <taxon>Bacteria</taxon>
        <taxon>Bacillati</taxon>
        <taxon>Bacillota</taxon>
        <taxon>Negativicutes</taxon>
        <taxon>Acidaminococcales</taxon>
        <taxon>Acidaminococcaceae</taxon>
        <taxon>Phascolarctobacterium</taxon>
    </lineage>
</organism>
<dbReference type="AlphaFoldDB" id="A0A1Q6R2U7"/>
<name>A0A1Q6R2U7_9FIRM</name>
<dbReference type="GeneID" id="78524315"/>
<proteinExistence type="predicted"/>
<dbReference type="RefSeq" id="WP_021719551.1">
    <property type="nucleotide sequence ID" value="NZ_CABKPS010000053.1"/>
</dbReference>
<dbReference type="EMBL" id="MNTG01000042">
    <property type="protein sequence ID" value="OLA36657.1"/>
    <property type="molecule type" value="Genomic_DNA"/>
</dbReference>
<reference evidence="1 2" key="1">
    <citation type="journal article" date="2016" name="Nat. Biotechnol.">
        <title>Measurement of bacterial replication rates in microbial communities.</title>
        <authorList>
            <person name="Brown C.T."/>
            <person name="Olm M.R."/>
            <person name="Thomas B.C."/>
            <person name="Banfield J.F."/>
        </authorList>
    </citation>
    <scope>NUCLEOTIDE SEQUENCE [LARGE SCALE GENOMIC DNA]</scope>
    <source>
        <strain evidence="1">46_33</strain>
    </source>
</reference>
<comment type="caution">
    <text evidence="1">The sequence shown here is derived from an EMBL/GenBank/DDBJ whole genome shotgun (WGS) entry which is preliminary data.</text>
</comment>
<protein>
    <submittedName>
        <fullName evidence="1">Uncharacterized protein</fullName>
    </submittedName>
</protein>